<accession>A0A835RHP8</accession>
<sequence>MSKQESYAYLLQKLLLPNLAFEVAADVSPEKWVFFLWRSTISLKPKTLLSFPAFSQSLVGDGHAAAEAAEDRPCKQEELEEFQHGPFPIEQLQFSLLV</sequence>
<evidence type="ECO:0000313" key="1">
    <source>
        <dbReference type="EMBL" id="KAG0492515.1"/>
    </source>
</evidence>
<evidence type="ECO:0000313" key="2">
    <source>
        <dbReference type="Proteomes" id="UP000636800"/>
    </source>
</evidence>
<proteinExistence type="predicted"/>
<name>A0A835RHP8_VANPL</name>
<gene>
    <name evidence="1" type="ORF">HPP92_005913</name>
</gene>
<dbReference type="Proteomes" id="UP000636800">
    <property type="component" value="Chromosome 2"/>
</dbReference>
<protein>
    <submittedName>
        <fullName evidence="1">Uncharacterized protein</fullName>
    </submittedName>
</protein>
<organism evidence="1 2">
    <name type="scientific">Vanilla planifolia</name>
    <name type="common">Vanilla</name>
    <dbReference type="NCBI Taxonomy" id="51239"/>
    <lineage>
        <taxon>Eukaryota</taxon>
        <taxon>Viridiplantae</taxon>
        <taxon>Streptophyta</taxon>
        <taxon>Embryophyta</taxon>
        <taxon>Tracheophyta</taxon>
        <taxon>Spermatophyta</taxon>
        <taxon>Magnoliopsida</taxon>
        <taxon>Liliopsida</taxon>
        <taxon>Asparagales</taxon>
        <taxon>Orchidaceae</taxon>
        <taxon>Vanilloideae</taxon>
        <taxon>Vanilleae</taxon>
        <taxon>Vanilla</taxon>
    </lineage>
</organism>
<dbReference type="AlphaFoldDB" id="A0A835RHP8"/>
<reference evidence="1 2" key="1">
    <citation type="journal article" date="2020" name="Nat. Food">
        <title>A phased Vanilla planifolia genome enables genetic improvement of flavour and production.</title>
        <authorList>
            <person name="Hasing T."/>
            <person name="Tang H."/>
            <person name="Brym M."/>
            <person name="Khazi F."/>
            <person name="Huang T."/>
            <person name="Chambers A.H."/>
        </authorList>
    </citation>
    <scope>NUCLEOTIDE SEQUENCE [LARGE SCALE GENOMIC DNA]</scope>
    <source>
        <tissue evidence="1">Leaf</tissue>
    </source>
</reference>
<comment type="caution">
    <text evidence="1">The sequence shown here is derived from an EMBL/GenBank/DDBJ whole genome shotgun (WGS) entry which is preliminary data.</text>
</comment>
<keyword evidence="2" id="KW-1185">Reference proteome</keyword>
<dbReference type="EMBL" id="JADCNL010000002">
    <property type="protein sequence ID" value="KAG0492515.1"/>
    <property type="molecule type" value="Genomic_DNA"/>
</dbReference>